<keyword evidence="3" id="KW-1133">Transmembrane helix</keyword>
<name>A0A8E2I8R6_9BACI</name>
<dbReference type="InterPro" id="IPR019109">
    <property type="entry name" value="MamF_MmsF"/>
</dbReference>
<organism evidence="5 6">
    <name type="scientific">Heyndrickxia oleronia</name>
    <dbReference type="NCBI Taxonomy" id="38875"/>
    <lineage>
        <taxon>Bacteria</taxon>
        <taxon>Bacillati</taxon>
        <taxon>Bacillota</taxon>
        <taxon>Bacilli</taxon>
        <taxon>Bacillales</taxon>
        <taxon>Bacillaceae</taxon>
        <taxon>Heyndrickxia</taxon>
    </lineage>
</organism>
<evidence type="ECO:0000256" key="4">
    <source>
        <dbReference type="ARBA" id="ARBA00023136"/>
    </source>
</evidence>
<comment type="subcellular location">
    <subcellularLocation>
        <location evidence="1">Membrane</location>
        <topology evidence="1">Multi-pass membrane protein</topology>
    </subcellularLocation>
</comment>
<dbReference type="AlphaFoldDB" id="A0A8E2I8R6"/>
<evidence type="ECO:0000256" key="2">
    <source>
        <dbReference type="ARBA" id="ARBA00022692"/>
    </source>
</evidence>
<accession>A0A8E2I8R6</accession>
<gene>
    <name evidence="5" type="ORF">BWZ43_08610</name>
</gene>
<dbReference type="GeneID" id="79868297"/>
<protein>
    <submittedName>
        <fullName evidence="5">Uncharacterized protein</fullName>
    </submittedName>
</protein>
<keyword evidence="6" id="KW-1185">Reference proteome</keyword>
<sequence>MDSTNKVLAALCYFSLFFAGFIFPLIVYFVSNEKEVKRHAVSAIISHIIPVIFIPIVILSVLFDIGVLSIGGFPVFFIGFFLLFGVISLFIVIWNIYRGVKVLL</sequence>
<dbReference type="Pfam" id="PF09685">
    <property type="entry name" value="MamF_MmsF"/>
    <property type="match status" value="1"/>
</dbReference>
<dbReference type="EMBL" id="MTLA01000082">
    <property type="protein sequence ID" value="OOP68759.1"/>
    <property type="molecule type" value="Genomic_DNA"/>
</dbReference>
<dbReference type="Proteomes" id="UP000189761">
    <property type="component" value="Unassembled WGS sequence"/>
</dbReference>
<evidence type="ECO:0000313" key="6">
    <source>
        <dbReference type="Proteomes" id="UP000189761"/>
    </source>
</evidence>
<reference evidence="5 6" key="1">
    <citation type="submission" date="2017-01" db="EMBL/GenBank/DDBJ databases">
        <title>Draft genome sequence of Bacillus oleronius.</title>
        <authorList>
            <person name="Allam M."/>
        </authorList>
    </citation>
    <scope>NUCLEOTIDE SEQUENCE [LARGE SCALE GENOMIC DNA]</scope>
    <source>
        <strain evidence="5 6">DSM 9356</strain>
    </source>
</reference>
<comment type="caution">
    <text evidence="5">The sequence shown here is derived from an EMBL/GenBank/DDBJ whole genome shotgun (WGS) entry which is preliminary data.</text>
</comment>
<proteinExistence type="predicted"/>
<keyword evidence="4" id="KW-0472">Membrane</keyword>
<evidence type="ECO:0000313" key="5">
    <source>
        <dbReference type="EMBL" id="OOP68759.1"/>
    </source>
</evidence>
<evidence type="ECO:0000256" key="3">
    <source>
        <dbReference type="ARBA" id="ARBA00022989"/>
    </source>
</evidence>
<dbReference type="RefSeq" id="WP_058002877.1">
    <property type="nucleotide sequence ID" value="NZ_BOQX01000004.1"/>
</dbReference>
<evidence type="ECO:0000256" key="1">
    <source>
        <dbReference type="ARBA" id="ARBA00004141"/>
    </source>
</evidence>
<keyword evidence="2" id="KW-0812">Transmembrane</keyword>